<evidence type="ECO:0000313" key="1">
    <source>
        <dbReference type="EMBL" id="KAH7980413.1"/>
    </source>
</evidence>
<reference evidence="1" key="1">
    <citation type="submission" date="2020-05" db="EMBL/GenBank/DDBJ databases">
        <title>Large-scale comparative analyses of tick genomes elucidate their genetic diversity and vector capacities.</title>
        <authorList>
            <person name="Jia N."/>
            <person name="Wang J."/>
            <person name="Shi W."/>
            <person name="Du L."/>
            <person name="Sun Y."/>
            <person name="Zhan W."/>
            <person name="Jiang J."/>
            <person name="Wang Q."/>
            <person name="Zhang B."/>
            <person name="Ji P."/>
            <person name="Sakyi L.B."/>
            <person name="Cui X."/>
            <person name="Yuan T."/>
            <person name="Jiang B."/>
            <person name="Yang W."/>
            <person name="Lam T.T.-Y."/>
            <person name="Chang Q."/>
            <person name="Ding S."/>
            <person name="Wang X."/>
            <person name="Zhu J."/>
            <person name="Ruan X."/>
            <person name="Zhao L."/>
            <person name="Wei J."/>
            <person name="Que T."/>
            <person name="Du C."/>
            <person name="Cheng J."/>
            <person name="Dai P."/>
            <person name="Han X."/>
            <person name="Huang E."/>
            <person name="Gao Y."/>
            <person name="Liu J."/>
            <person name="Shao H."/>
            <person name="Ye R."/>
            <person name="Li L."/>
            <person name="Wei W."/>
            <person name="Wang X."/>
            <person name="Wang C."/>
            <person name="Yang T."/>
            <person name="Huo Q."/>
            <person name="Li W."/>
            <person name="Guo W."/>
            <person name="Chen H."/>
            <person name="Zhou L."/>
            <person name="Ni X."/>
            <person name="Tian J."/>
            <person name="Zhou Y."/>
            <person name="Sheng Y."/>
            <person name="Liu T."/>
            <person name="Pan Y."/>
            <person name="Xia L."/>
            <person name="Li J."/>
            <person name="Zhao F."/>
            <person name="Cao W."/>
        </authorList>
    </citation>
    <scope>NUCLEOTIDE SEQUENCE</scope>
    <source>
        <strain evidence="1">Dsil-2018</strain>
    </source>
</reference>
<organism evidence="1 2">
    <name type="scientific">Dermacentor silvarum</name>
    <name type="common">Tick</name>
    <dbReference type="NCBI Taxonomy" id="543639"/>
    <lineage>
        <taxon>Eukaryota</taxon>
        <taxon>Metazoa</taxon>
        <taxon>Ecdysozoa</taxon>
        <taxon>Arthropoda</taxon>
        <taxon>Chelicerata</taxon>
        <taxon>Arachnida</taxon>
        <taxon>Acari</taxon>
        <taxon>Parasitiformes</taxon>
        <taxon>Ixodida</taxon>
        <taxon>Ixodoidea</taxon>
        <taxon>Ixodidae</taxon>
        <taxon>Rhipicephalinae</taxon>
        <taxon>Dermacentor</taxon>
    </lineage>
</organism>
<dbReference type="Proteomes" id="UP000821865">
    <property type="component" value="Chromosome 1"/>
</dbReference>
<keyword evidence="2" id="KW-1185">Reference proteome</keyword>
<proteinExistence type="predicted"/>
<gene>
    <name evidence="1" type="ORF">HPB49_015824</name>
</gene>
<name>A0ACB8E1N1_DERSI</name>
<comment type="caution">
    <text evidence="1">The sequence shown here is derived from an EMBL/GenBank/DDBJ whole genome shotgun (WGS) entry which is preliminary data.</text>
</comment>
<accession>A0ACB8E1N1</accession>
<evidence type="ECO:0000313" key="2">
    <source>
        <dbReference type="Proteomes" id="UP000821865"/>
    </source>
</evidence>
<sequence length="176" mass="19595">MEEKVQSAMDKAKARKLEYMHEIGEALKETKKINAQIAFSKQLLENANKLEEMTKESNLDHLKDVLAEQNRQHCNAGVVAIRDAKSSSKDELDSSLLAMAAKSESLKPLALADACKAELEFAKLTQDAEKELVKISSLKKEVEERVKALEFLKSVQDLTSDSQYDAALDLQSLNLS</sequence>
<protein>
    <submittedName>
        <fullName evidence="1">Uncharacterized protein</fullName>
    </submittedName>
</protein>
<dbReference type="EMBL" id="CM023470">
    <property type="protein sequence ID" value="KAH7980413.1"/>
    <property type="molecule type" value="Genomic_DNA"/>
</dbReference>